<keyword evidence="3" id="KW-1185">Reference proteome</keyword>
<protein>
    <submittedName>
        <fullName evidence="2">DUF1127 domain-containing protein</fullName>
    </submittedName>
</protein>
<dbReference type="EMBL" id="CP098747">
    <property type="protein sequence ID" value="USG60388.1"/>
    <property type="molecule type" value="Genomic_DNA"/>
</dbReference>
<reference evidence="2" key="1">
    <citation type="submission" date="2022-06" db="EMBL/GenBank/DDBJ databases">
        <title>Sneathiella actinostolidae sp. nov., isolated from a sea anemonein the Western Pacific Ocean.</title>
        <authorList>
            <person name="Wei M.J."/>
        </authorList>
    </citation>
    <scope>NUCLEOTIDE SEQUENCE</scope>
    <source>
        <strain evidence="2">PHK-P5</strain>
    </source>
</reference>
<evidence type="ECO:0000313" key="2">
    <source>
        <dbReference type="EMBL" id="USG60388.1"/>
    </source>
</evidence>
<sequence>MMNYNQKELEALAMIQPVQVNKENVNVDALIYRGHVLRSEYISNGIASLYNKVTGKFAKSRQIAAAKRSLYAMSDRELVDLGITRSEIDYAVEGRRGEKPAPSFWASFKEKLVRAQKARAGYAQLMAMDARQLADIGLVKGDIEAAVHGNTALLANDNLAQASNNNEHRHAV</sequence>
<dbReference type="RefSeq" id="WP_251933269.1">
    <property type="nucleotide sequence ID" value="NZ_CP098747.1"/>
</dbReference>
<dbReference type="Pfam" id="PF06568">
    <property type="entry name" value="YjiS-like"/>
    <property type="match status" value="2"/>
</dbReference>
<proteinExistence type="predicted"/>
<accession>A0ABY4VZR1</accession>
<name>A0ABY4VZR1_9PROT</name>
<dbReference type="Proteomes" id="UP001056291">
    <property type="component" value="Chromosome"/>
</dbReference>
<feature type="domain" description="YjiS-like" evidence="1">
    <location>
        <begin position="68"/>
        <end position="89"/>
    </location>
</feature>
<dbReference type="InterPro" id="IPR009506">
    <property type="entry name" value="YjiS-like"/>
</dbReference>
<feature type="domain" description="YjiS-like" evidence="1">
    <location>
        <begin position="110"/>
        <end position="144"/>
    </location>
</feature>
<evidence type="ECO:0000259" key="1">
    <source>
        <dbReference type="Pfam" id="PF06568"/>
    </source>
</evidence>
<gene>
    <name evidence="2" type="ORF">NBZ79_14545</name>
</gene>
<evidence type="ECO:0000313" key="3">
    <source>
        <dbReference type="Proteomes" id="UP001056291"/>
    </source>
</evidence>
<organism evidence="2 3">
    <name type="scientific">Sneathiella marina</name>
    <dbReference type="NCBI Taxonomy" id="2950108"/>
    <lineage>
        <taxon>Bacteria</taxon>
        <taxon>Pseudomonadati</taxon>
        <taxon>Pseudomonadota</taxon>
        <taxon>Alphaproteobacteria</taxon>
        <taxon>Sneathiellales</taxon>
        <taxon>Sneathiellaceae</taxon>
        <taxon>Sneathiella</taxon>
    </lineage>
</organism>